<reference evidence="9" key="1">
    <citation type="journal article" date="2019" name="Int. J. Syst. Evol. Microbiol.">
        <title>The Global Catalogue of Microorganisms (GCM) 10K type strain sequencing project: providing services to taxonomists for standard genome sequencing and annotation.</title>
        <authorList>
            <consortium name="The Broad Institute Genomics Platform"/>
            <consortium name="The Broad Institute Genome Sequencing Center for Infectious Disease"/>
            <person name="Wu L."/>
            <person name="Ma J."/>
        </authorList>
    </citation>
    <scope>NUCLEOTIDE SEQUENCE [LARGE SCALE GENOMIC DNA]</scope>
    <source>
        <strain evidence="9">JCM 1407</strain>
    </source>
</reference>
<feature type="domain" description="Biotin and thiamin synthesis-associated" evidence="7">
    <location>
        <begin position="272"/>
        <end position="382"/>
    </location>
</feature>
<organism evidence="8 9">
    <name type="scientific">Clostridium oceanicum</name>
    <dbReference type="NCBI Taxonomy" id="1543"/>
    <lineage>
        <taxon>Bacteria</taxon>
        <taxon>Bacillati</taxon>
        <taxon>Bacillota</taxon>
        <taxon>Clostridia</taxon>
        <taxon>Eubacteriales</taxon>
        <taxon>Clostridiaceae</taxon>
        <taxon>Clostridium</taxon>
    </lineage>
</organism>
<dbReference type="SFLD" id="SFLDS00029">
    <property type="entry name" value="Radical_SAM"/>
    <property type="match status" value="1"/>
</dbReference>
<dbReference type="Pfam" id="PF06968">
    <property type="entry name" value="BATS"/>
    <property type="match status" value="1"/>
</dbReference>
<dbReference type="Proteomes" id="UP001501510">
    <property type="component" value="Unassembled WGS sequence"/>
</dbReference>
<evidence type="ECO:0000256" key="1">
    <source>
        <dbReference type="ARBA" id="ARBA00001966"/>
    </source>
</evidence>
<proteinExistence type="predicted"/>
<evidence type="ECO:0000256" key="5">
    <source>
        <dbReference type="ARBA" id="ARBA00023004"/>
    </source>
</evidence>
<gene>
    <name evidence="8" type="primary">hydG_1</name>
    <name evidence="8" type="ORF">GCM10008906_01030</name>
</gene>
<dbReference type="SFLD" id="SFLDG01060">
    <property type="entry name" value="BATS_domain_containing"/>
    <property type="match status" value="1"/>
</dbReference>
<keyword evidence="6" id="KW-0411">Iron-sulfur</keyword>
<keyword evidence="4" id="KW-0479">Metal-binding</keyword>
<dbReference type="InterPro" id="IPR024007">
    <property type="entry name" value="FeFe-hyd_mat_HydG"/>
</dbReference>
<dbReference type="InterPro" id="IPR007197">
    <property type="entry name" value="rSAM"/>
</dbReference>
<keyword evidence="9" id="KW-1185">Reference proteome</keyword>
<evidence type="ECO:0000256" key="6">
    <source>
        <dbReference type="ARBA" id="ARBA00023014"/>
    </source>
</evidence>
<dbReference type="Pfam" id="PF04055">
    <property type="entry name" value="Radical_SAM"/>
    <property type="match status" value="1"/>
</dbReference>
<dbReference type="SMART" id="SM00876">
    <property type="entry name" value="BATS"/>
    <property type="match status" value="1"/>
</dbReference>
<accession>A0ABP3UEK5</accession>
<evidence type="ECO:0000259" key="7">
    <source>
        <dbReference type="SMART" id="SM00876"/>
    </source>
</evidence>
<dbReference type="SFLD" id="SFLDG01081">
    <property type="entry name" value="cleavage_of_the_Ca-Cb_bond_in"/>
    <property type="match status" value="1"/>
</dbReference>
<keyword evidence="5" id="KW-0408">Iron</keyword>
<name>A0ABP3UEK5_9CLOT</name>
<dbReference type="InterPro" id="IPR058240">
    <property type="entry name" value="rSAM_sf"/>
</dbReference>
<dbReference type="InterPro" id="IPR034428">
    <property type="entry name" value="ThiH/NoCL/HydG-like"/>
</dbReference>
<dbReference type="NCBIfam" id="TIGR03955">
    <property type="entry name" value="rSAM_HydG"/>
    <property type="match status" value="1"/>
</dbReference>
<dbReference type="RefSeq" id="WP_343757743.1">
    <property type="nucleotide sequence ID" value="NZ_BAAACG010000001.1"/>
</dbReference>
<evidence type="ECO:0000256" key="2">
    <source>
        <dbReference type="ARBA" id="ARBA00022485"/>
    </source>
</evidence>
<evidence type="ECO:0000313" key="9">
    <source>
        <dbReference type="Proteomes" id="UP001501510"/>
    </source>
</evidence>
<dbReference type="EMBL" id="BAAACG010000001">
    <property type="protein sequence ID" value="GAA0731964.1"/>
    <property type="molecule type" value="Genomic_DNA"/>
</dbReference>
<dbReference type="InterPro" id="IPR010722">
    <property type="entry name" value="BATS_dom"/>
</dbReference>
<dbReference type="SUPFAM" id="SSF102114">
    <property type="entry name" value="Radical SAM enzymes"/>
    <property type="match status" value="1"/>
</dbReference>
<comment type="cofactor">
    <cofactor evidence="1">
        <name>[4Fe-4S] cluster</name>
        <dbReference type="ChEBI" id="CHEBI:49883"/>
    </cofactor>
</comment>
<dbReference type="InterPro" id="IPR013785">
    <property type="entry name" value="Aldolase_TIM"/>
</dbReference>
<dbReference type="CDD" id="cd01335">
    <property type="entry name" value="Radical_SAM"/>
    <property type="match status" value="1"/>
</dbReference>
<dbReference type="PANTHER" id="PTHR43583">
    <property type="entry name" value="2-IMINOACETATE SYNTHASE"/>
    <property type="match status" value="1"/>
</dbReference>
<evidence type="ECO:0000256" key="4">
    <source>
        <dbReference type="ARBA" id="ARBA00022723"/>
    </source>
</evidence>
<sequence length="470" mass="54006">MESKIEKKDFIDDEKIWDELNNAINPDPKEIRNILKKSENKVRLEPCETAKLLQVEDKDLLEEMFSLAKKIKEDVYGKRIVFFAPLYVGNKCQNNCLYCGFRKGNESIVRKTLTMDELREEVRIMEKAGHKRSILVYGESKDYDADFIAKTIKVVYDTKLCKGEIRRVNINAAPLDIEGYKKLCEVGIGTYQIFQETYHHETYSKVHPKGDRKGDYKWRLYGLDRAMKAGIDDVGIGALFGLYDWKFEVMGLLYHTIHLEEKFGGVGPHTISFPRIEEAIDTPFSQNPKYKVSDEDFKKLVTVIRLSVPYTGMILTARESPEVRNEVLPLGISQIDAGSRIGVGGYKEFEKGYIPEKEQFQLGDMRSLDEIIKDICKAGYIPSFCTAGYRSARTGKKFMGLAKPGLVHNFCMPNSILTFKEYLLDYASEETKKAGEKAIETHFENLPKERKKVVREKLELIEKGKRDVYV</sequence>
<protein>
    <submittedName>
        <fullName evidence="8">[FeFe] hydrogenase H-cluster radical SAM maturase HydG</fullName>
    </submittedName>
</protein>
<keyword evidence="3" id="KW-0949">S-adenosyl-L-methionine</keyword>
<dbReference type="Gene3D" id="3.20.20.70">
    <property type="entry name" value="Aldolase class I"/>
    <property type="match status" value="1"/>
</dbReference>
<comment type="caution">
    <text evidence="8">The sequence shown here is derived from an EMBL/GenBank/DDBJ whole genome shotgun (WGS) entry which is preliminary data.</text>
</comment>
<evidence type="ECO:0000256" key="3">
    <source>
        <dbReference type="ARBA" id="ARBA00022691"/>
    </source>
</evidence>
<dbReference type="PANTHER" id="PTHR43583:SF2">
    <property type="entry name" value="THIAZOLE BIOSYNTHESIS PROTEIN"/>
    <property type="match status" value="1"/>
</dbReference>
<evidence type="ECO:0000313" key="8">
    <source>
        <dbReference type="EMBL" id="GAA0731964.1"/>
    </source>
</evidence>
<keyword evidence="2" id="KW-0004">4Fe-4S</keyword>